<organism evidence="1 2">
    <name type="scientific">Romanomermis culicivorax</name>
    <name type="common">Nematode worm</name>
    <dbReference type="NCBI Taxonomy" id="13658"/>
    <lineage>
        <taxon>Eukaryota</taxon>
        <taxon>Metazoa</taxon>
        <taxon>Ecdysozoa</taxon>
        <taxon>Nematoda</taxon>
        <taxon>Enoplea</taxon>
        <taxon>Dorylaimia</taxon>
        <taxon>Mermithida</taxon>
        <taxon>Mermithoidea</taxon>
        <taxon>Mermithidae</taxon>
        <taxon>Romanomermis</taxon>
    </lineage>
</organism>
<protein>
    <submittedName>
        <fullName evidence="2">Uncharacterized protein</fullName>
    </submittedName>
</protein>
<proteinExistence type="predicted"/>
<dbReference type="AlphaFoldDB" id="A0A915KA36"/>
<sequence length="75" mass="8083">MPDGAEKGEYTCLDSYQARKEGGLGFWELGDGKLPTSGQGFGPGTPRSLKTHLNCCLNPKIVDDAISLNSFNKHL</sequence>
<evidence type="ECO:0000313" key="1">
    <source>
        <dbReference type="Proteomes" id="UP000887565"/>
    </source>
</evidence>
<evidence type="ECO:0000313" key="2">
    <source>
        <dbReference type="WBParaSite" id="nRc.2.0.1.t34985-RA"/>
    </source>
</evidence>
<name>A0A915KA36_ROMCU</name>
<accession>A0A915KA36</accession>
<dbReference type="WBParaSite" id="nRc.2.0.1.t34985-RA">
    <property type="protein sequence ID" value="nRc.2.0.1.t34985-RA"/>
    <property type="gene ID" value="nRc.2.0.1.g34985"/>
</dbReference>
<reference evidence="2" key="1">
    <citation type="submission" date="2022-11" db="UniProtKB">
        <authorList>
            <consortium name="WormBaseParasite"/>
        </authorList>
    </citation>
    <scope>IDENTIFICATION</scope>
</reference>
<dbReference type="Proteomes" id="UP000887565">
    <property type="component" value="Unplaced"/>
</dbReference>
<keyword evidence="1" id="KW-1185">Reference proteome</keyword>